<evidence type="ECO:0000256" key="6">
    <source>
        <dbReference type="SAM" id="Phobius"/>
    </source>
</evidence>
<dbReference type="InterPro" id="IPR050545">
    <property type="entry name" value="Mycobact_MmpL"/>
</dbReference>
<feature type="transmembrane region" description="Helical" evidence="6">
    <location>
        <begin position="423"/>
        <end position="442"/>
    </location>
</feature>
<evidence type="ECO:0000256" key="1">
    <source>
        <dbReference type="ARBA" id="ARBA00004651"/>
    </source>
</evidence>
<feature type="transmembrane region" description="Helical" evidence="6">
    <location>
        <begin position="664"/>
        <end position="685"/>
    </location>
</feature>
<dbReference type="Gene3D" id="1.20.1640.10">
    <property type="entry name" value="Multidrug efflux transporter AcrB transmembrane domain"/>
    <property type="match status" value="2"/>
</dbReference>
<keyword evidence="3 6" id="KW-0812">Transmembrane</keyword>
<dbReference type="PANTHER" id="PTHR33406:SF13">
    <property type="entry name" value="MEMBRANE PROTEIN YDFJ"/>
    <property type="match status" value="1"/>
</dbReference>
<comment type="subcellular location">
    <subcellularLocation>
        <location evidence="1">Cell membrane</location>
        <topology evidence="1">Multi-pass membrane protein</topology>
    </subcellularLocation>
</comment>
<keyword evidence="4 6" id="KW-1133">Transmembrane helix</keyword>
<keyword evidence="2" id="KW-1003">Cell membrane</keyword>
<sequence>MNTEKQIRKLANLQEKYPVLILLIVLIITAFMAEGALQVRVDPAFEGMLADNTDCVLTQDLLSSDFGSTDIMLILIELDYDCDCPNAVTDIRDPRVAEYIDALSRSIAAEQNIESVSSFADRLKAANNGEIPTDPVMIRSVAEEKSSRRFVNREYSSTVVYIDANINGDMDLLNDLEKEIYNDIDRTPTPAGIKSIISGSPSTMNLIMSLIASDLLVTMAFSMIFVWLILWRLLKHPVTAILSLIPVFVSVIWTAGSMGYLGIELASVTVGLGAMIVGMGIDYSIHITHRFFELLREDHDFPLAESVATIAPPLFASAATTMAGFIAMAFGKMPMNAKMGFLLTTGIAYAFLAVLIILPPLLVLERRYMSAPFKHTCEQGAYSVRGAGGASNASDTSNARCAGGDGIVRSTLKGLALFQTRSPVLAILIALVLTAAIAPFAMQSRMDESNENWIPEDCAIIEAFRSMWSDYSGTDTVTVVMTLDNTETVSDLADPKVLRSVHRLAMVFGSSTIVETVDSATFAMMDANDGHLPQTLYTSKKIIEENPNIRSKFNRDYSAMLFNVAGTSIESVDMPAIEQEVGTVSFPEGVSMHLAGMGPMDYALGEQMESEMGFTTTVGFVLVFVVASLFYRSALVGLIAIIPIVLALTWTISTMGMIDLPFTALSVTIFTMVMGIGIDYSIHLVHRIKDERKSHKIEDAVVIAVTNVGDSLFSATATTAVCFASLTLASLLAVDRLGRTLALGVIFCFFAALWMVPAILVIEERVRARRLGDGGRDKP</sequence>
<proteinExistence type="predicted"/>
<evidence type="ECO:0000256" key="4">
    <source>
        <dbReference type="ARBA" id="ARBA00022989"/>
    </source>
</evidence>
<evidence type="ECO:0000313" key="8">
    <source>
        <dbReference type="EMBL" id="QNO46458.1"/>
    </source>
</evidence>
<evidence type="ECO:0000256" key="5">
    <source>
        <dbReference type="ARBA" id="ARBA00023136"/>
    </source>
</evidence>
<gene>
    <name evidence="8" type="ORF">KCGBEFIM_00033</name>
</gene>
<dbReference type="AlphaFoldDB" id="A0A7G9YEM4"/>
<dbReference type="PROSITE" id="PS50156">
    <property type="entry name" value="SSD"/>
    <property type="match status" value="2"/>
</dbReference>
<feature type="transmembrane region" description="Helical" evidence="6">
    <location>
        <begin position="638"/>
        <end position="658"/>
    </location>
</feature>
<feature type="transmembrane region" description="Helical" evidence="6">
    <location>
        <begin position="20"/>
        <end position="39"/>
    </location>
</feature>
<protein>
    <recommendedName>
        <fullName evidence="7">SSD domain-containing protein</fullName>
    </recommendedName>
</protein>
<feature type="transmembrane region" description="Helical" evidence="6">
    <location>
        <begin position="265"/>
        <end position="285"/>
    </location>
</feature>
<reference evidence="8" key="1">
    <citation type="submission" date="2020-06" db="EMBL/GenBank/DDBJ databases">
        <title>Unique genomic features of the anaerobic methanotrophic archaea.</title>
        <authorList>
            <person name="Chadwick G.L."/>
            <person name="Skennerton C.T."/>
            <person name="Laso-Perez R."/>
            <person name="Leu A.O."/>
            <person name="Speth D.R."/>
            <person name="Yu H."/>
            <person name="Morgan-Lang C."/>
            <person name="Hatzenpichler R."/>
            <person name="Goudeau D."/>
            <person name="Malmstrom R."/>
            <person name="Brazelton W.J."/>
            <person name="Woyke T."/>
            <person name="Hallam S.J."/>
            <person name="Tyson G.W."/>
            <person name="Wegener G."/>
            <person name="Boetius A."/>
            <person name="Orphan V."/>
        </authorList>
    </citation>
    <scope>NUCLEOTIDE SEQUENCE</scope>
</reference>
<dbReference type="PANTHER" id="PTHR33406">
    <property type="entry name" value="MEMBRANE PROTEIN MJ1562-RELATED"/>
    <property type="match status" value="1"/>
</dbReference>
<evidence type="ECO:0000256" key="2">
    <source>
        <dbReference type="ARBA" id="ARBA00022475"/>
    </source>
</evidence>
<dbReference type="NCBIfam" id="TIGR00921">
    <property type="entry name" value="2A067"/>
    <property type="match status" value="1"/>
</dbReference>
<feature type="domain" description="SSD" evidence="7">
    <location>
        <begin position="205"/>
        <end position="364"/>
    </location>
</feature>
<name>A0A7G9YEM4_9EURY</name>
<feature type="transmembrane region" description="Helical" evidence="6">
    <location>
        <begin position="740"/>
        <end position="762"/>
    </location>
</feature>
<feature type="transmembrane region" description="Helical" evidence="6">
    <location>
        <begin position="612"/>
        <end position="631"/>
    </location>
</feature>
<evidence type="ECO:0000256" key="3">
    <source>
        <dbReference type="ARBA" id="ARBA00022692"/>
    </source>
</evidence>
<accession>A0A7G9YEM4</accession>
<organism evidence="8">
    <name type="scientific">Candidatus Methanogaster sp. ANME-2c ERB4</name>
    <dbReference type="NCBI Taxonomy" id="2759911"/>
    <lineage>
        <taxon>Archaea</taxon>
        <taxon>Methanobacteriati</taxon>
        <taxon>Methanobacteriota</taxon>
        <taxon>Stenosarchaea group</taxon>
        <taxon>Methanomicrobia</taxon>
        <taxon>Methanosarcinales</taxon>
        <taxon>ANME-2 cluster</taxon>
        <taxon>Candidatus Methanogasteraceae</taxon>
        <taxon>Candidatus Methanogaster</taxon>
    </lineage>
</organism>
<feature type="transmembrane region" description="Helical" evidence="6">
    <location>
        <begin position="206"/>
        <end position="231"/>
    </location>
</feature>
<keyword evidence="5 6" id="KW-0472">Membrane</keyword>
<feature type="transmembrane region" description="Helical" evidence="6">
    <location>
        <begin position="712"/>
        <end position="734"/>
    </location>
</feature>
<dbReference type="EMBL" id="MT631190">
    <property type="protein sequence ID" value="QNO46458.1"/>
    <property type="molecule type" value="Genomic_DNA"/>
</dbReference>
<feature type="transmembrane region" description="Helical" evidence="6">
    <location>
        <begin position="342"/>
        <end position="364"/>
    </location>
</feature>
<dbReference type="SUPFAM" id="SSF82866">
    <property type="entry name" value="Multidrug efflux transporter AcrB transmembrane domain"/>
    <property type="match status" value="2"/>
</dbReference>
<dbReference type="GO" id="GO:0005886">
    <property type="term" value="C:plasma membrane"/>
    <property type="evidence" value="ECO:0007669"/>
    <property type="project" value="UniProtKB-SubCell"/>
</dbReference>
<dbReference type="Pfam" id="PF03176">
    <property type="entry name" value="MMPL"/>
    <property type="match status" value="2"/>
</dbReference>
<dbReference type="InterPro" id="IPR000731">
    <property type="entry name" value="SSD"/>
</dbReference>
<feature type="transmembrane region" description="Helical" evidence="6">
    <location>
        <begin position="238"/>
        <end position="259"/>
    </location>
</feature>
<evidence type="ECO:0000259" key="7">
    <source>
        <dbReference type="PROSITE" id="PS50156"/>
    </source>
</evidence>
<feature type="transmembrane region" description="Helical" evidence="6">
    <location>
        <begin position="306"/>
        <end position="330"/>
    </location>
</feature>
<dbReference type="InterPro" id="IPR004869">
    <property type="entry name" value="MMPL_dom"/>
</dbReference>
<feature type="domain" description="SSD" evidence="7">
    <location>
        <begin position="636"/>
        <end position="762"/>
    </location>
</feature>